<protein>
    <submittedName>
        <fullName evidence="1">Uncharacterized protein</fullName>
    </submittedName>
</protein>
<gene>
    <name evidence="1" type="ORF">DB30_07860</name>
</gene>
<name>A0A0C2D0I1_9BACT</name>
<reference evidence="1 2" key="1">
    <citation type="submission" date="2014-12" db="EMBL/GenBank/DDBJ databases">
        <title>Genome assembly of Enhygromyxa salina DSM 15201.</title>
        <authorList>
            <person name="Sharma G."/>
            <person name="Subramanian S."/>
        </authorList>
    </citation>
    <scope>NUCLEOTIDE SEQUENCE [LARGE SCALE GENOMIC DNA]</scope>
    <source>
        <strain evidence="1 2">DSM 15201</strain>
    </source>
</reference>
<dbReference type="AlphaFoldDB" id="A0A0C2D0I1"/>
<dbReference type="Gene3D" id="3.30.450.30">
    <property type="entry name" value="Dynein light chain 2a, cytoplasmic"/>
    <property type="match status" value="1"/>
</dbReference>
<sequence>MSAIPEVLQLLDKIAAVQGVRGAMLATADGPVGATEHAHLQPAVATDVGKTVRRLVVASTTANSPLRELLINFGPSRMMLRPLAEDVLVVLLDRDAETQPVRELLDVEVARMLRVMRGEPEAPAIAVGVHEGDDEVGELLASPLGPVLLEIESVYQTYRKRRGADQAQTRSEMHEQIREWLLCCNPSNYTLPLLLDGLSETMSDDPTGRNGFVGEVQGILRRAGALR</sequence>
<organism evidence="1 2">
    <name type="scientific">Enhygromyxa salina</name>
    <dbReference type="NCBI Taxonomy" id="215803"/>
    <lineage>
        <taxon>Bacteria</taxon>
        <taxon>Pseudomonadati</taxon>
        <taxon>Myxococcota</taxon>
        <taxon>Polyangia</taxon>
        <taxon>Nannocystales</taxon>
        <taxon>Nannocystaceae</taxon>
        <taxon>Enhygromyxa</taxon>
    </lineage>
</organism>
<dbReference type="EMBL" id="JMCC02000090">
    <property type="protein sequence ID" value="KIG13652.1"/>
    <property type="molecule type" value="Genomic_DNA"/>
</dbReference>
<evidence type="ECO:0000313" key="2">
    <source>
        <dbReference type="Proteomes" id="UP000031599"/>
    </source>
</evidence>
<proteinExistence type="predicted"/>
<comment type="caution">
    <text evidence="1">The sequence shown here is derived from an EMBL/GenBank/DDBJ whole genome shotgun (WGS) entry which is preliminary data.</text>
</comment>
<accession>A0A0C2D0I1</accession>
<dbReference type="Proteomes" id="UP000031599">
    <property type="component" value="Unassembled WGS sequence"/>
</dbReference>
<evidence type="ECO:0000313" key="1">
    <source>
        <dbReference type="EMBL" id="KIG13652.1"/>
    </source>
</evidence>
<dbReference type="RefSeq" id="WP_052555278.1">
    <property type="nucleotide sequence ID" value="NZ_JMCC02000090.1"/>
</dbReference>